<reference evidence="2" key="1">
    <citation type="submission" date="2021-12" db="EMBL/GenBank/DDBJ databases">
        <authorList>
            <person name="Rodrigo-Torres L."/>
            <person name="Arahal R. D."/>
            <person name="Lucena T."/>
        </authorList>
    </citation>
    <scope>NUCLEOTIDE SEQUENCE</scope>
    <source>
        <strain evidence="2">CECT 8226</strain>
    </source>
</reference>
<protein>
    <recommendedName>
        <fullName evidence="4">Membrane associated secretion system protein</fullName>
    </recommendedName>
</protein>
<dbReference type="EMBL" id="CAKLCM010000003">
    <property type="protein sequence ID" value="CAH0529502.1"/>
    <property type="molecule type" value="Genomic_DNA"/>
</dbReference>
<evidence type="ECO:0000313" key="3">
    <source>
        <dbReference type="Proteomes" id="UP000838160"/>
    </source>
</evidence>
<evidence type="ECO:0008006" key="4">
    <source>
        <dbReference type="Google" id="ProtNLM"/>
    </source>
</evidence>
<keyword evidence="3" id="KW-1185">Reference proteome</keyword>
<sequence length="172" mass="19575">MRIARQKGAFAIELSIVLVVLMSIYLFMTDISHKLLVQSQLDRISFALVNVLKERTRYYADRDNLSEQDRDDMHAIASRMLNIDASQLAIRIEALHNQSAYESFTSERFDSLGCSAQLLSNKTALVPTENGTVYSLYQVTLCEQRDSWYDNFWGRDATDTFTITSTSVVAGR</sequence>
<dbReference type="Proteomes" id="UP000838160">
    <property type="component" value="Unassembled WGS sequence"/>
</dbReference>
<name>A0ABM8ZLU8_9VIBR</name>
<feature type="transmembrane region" description="Helical" evidence="1">
    <location>
        <begin position="9"/>
        <end position="28"/>
    </location>
</feature>
<keyword evidence="1" id="KW-0812">Transmembrane</keyword>
<accession>A0ABM8ZLU8</accession>
<keyword evidence="1" id="KW-1133">Transmembrane helix</keyword>
<dbReference type="Pfam" id="PF16964">
    <property type="entry name" value="TadF"/>
    <property type="match status" value="1"/>
</dbReference>
<proteinExistence type="predicted"/>
<evidence type="ECO:0000256" key="1">
    <source>
        <dbReference type="SAM" id="Phobius"/>
    </source>
</evidence>
<gene>
    <name evidence="2" type="ORF">VHP8226_03256</name>
</gene>
<keyword evidence="1" id="KW-0472">Membrane</keyword>
<comment type="caution">
    <text evidence="2">The sequence shown here is derived from an EMBL/GenBank/DDBJ whole genome shotgun (WGS) entry which is preliminary data.</text>
</comment>
<dbReference type="RefSeq" id="WP_237486094.1">
    <property type="nucleotide sequence ID" value="NZ_CAKLCM010000003.1"/>
</dbReference>
<evidence type="ECO:0000313" key="2">
    <source>
        <dbReference type="EMBL" id="CAH0529502.1"/>
    </source>
</evidence>
<organism evidence="2 3">
    <name type="scientific">Vibrio hippocampi</name>
    <dbReference type="NCBI Taxonomy" id="654686"/>
    <lineage>
        <taxon>Bacteria</taxon>
        <taxon>Pseudomonadati</taxon>
        <taxon>Pseudomonadota</taxon>
        <taxon>Gammaproteobacteria</taxon>
        <taxon>Vibrionales</taxon>
        <taxon>Vibrionaceae</taxon>
        <taxon>Vibrio</taxon>
    </lineage>
</organism>
<dbReference type="InterPro" id="IPR031582">
    <property type="entry name" value="TadF"/>
</dbReference>